<evidence type="ECO:0000256" key="3">
    <source>
        <dbReference type="ARBA" id="ARBA00022475"/>
    </source>
</evidence>
<dbReference type="PANTHER" id="PTHR30474">
    <property type="entry name" value="CELL CYCLE PROTEIN"/>
    <property type="match status" value="1"/>
</dbReference>
<evidence type="ECO:0000256" key="1">
    <source>
        <dbReference type="ARBA" id="ARBA00004651"/>
    </source>
</evidence>
<dbReference type="Proteomes" id="UP000315343">
    <property type="component" value="Unassembled WGS sequence"/>
</dbReference>
<comment type="pathway">
    <text evidence="2">Cell wall biogenesis; peptidoglycan biosynthesis.</text>
</comment>
<reference evidence="23 24" key="1">
    <citation type="submission" date="2019-07" db="EMBL/GenBank/DDBJ databases">
        <title>Genomic Encyclopedia of Type Strains, Phase I: the one thousand microbial genomes (KMG-I) project.</title>
        <authorList>
            <person name="Kyrpides N."/>
        </authorList>
    </citation>
    <scope>NUCLEOTIDE SEQUENCE [LARGE SCALE GENOMIC DNA]</scope>
    <source>
        <strain evidence="23 24">DSM 13558</strain>
    </source>
</reference>
<evidence type="ECO:0000256" key="7">
    <source>
        <dbReference type="ARBA" id="ARBA00022692"/>
    </source>
</evidence>
<dbReference type="AlphaFoldDB" id="A0A562J174"/>
<evidence type="ECO:0000313" key="23">
    <source>
        <dbReference type="EMBL" id="TWH76936.1"/>
    </source>
</evidence>
<accession>A0A562J174</accession>
<evidence type="ECO:0000256" key="11">
    <source>
        <dbReference type="ARBA" id="ARBA00023136"/>
    </source>
</evidence>
<evidence type="ECO:0000256" key="12">
    <source>
        <dbReference type="ARBA" id="ARBA00023306"/>
    </source>
</evidence>
<evidence type="ECO:0000256" key="16">
    <source>
        <dbReference type="ARBA" id="ARBA00038053"/>
    </source>
</evidence>
<dbReference type="InterPro" id="IPR013437">
    <property type="entry name" value="FtsW"/>
</dbReference>
<evidence type="ECO:0000256" key="6">
    <source>
        <dbReference type="ARBA" id="ARBA00022679"/>
    </source>
</evidence>
<evidence type="ECO:0000256" key="22">
    <source>
        <dbReference type="SAM" id="Phobius"/>
    </source>
</evidence>
<evidence type="ECO:0000256" key="18">
    <source>
        <dbReference type="ARBA" id="ARBA00041418"/>
    </source>
</evidence>
<comment type="subcellular location">
    <subcellularLocation>
        <location evidence="1">Cell membrane</location>
        <topology evidence="1">Multi-pass membrane protein</topology>
    </subcellularLocation>
</comment>
<evidence type="ECO:0000256" key="20">
    <source>
        <dbReference type="ARBA" id="ARBA00049902"/>
    </source>
</evidence>
<evidence type="ECO:0000256" key="8">
    <source>
        <dbReference type="ARBA" id="ARBA00022960"/>
    </source>
</evidence>
<organism evidence="23 24">
    <name type="scientific">Sedimentibacter saalensis</name>
    <dbReference type="NCBI Taxonomy" id="130788"/>
    <lineage>
        <taxon>Bacteria</taxon>
        <taxon>Bacillati</taxon>
        <taxon>Bacillota</taxon>
        <taxon>Tissierellia</taxon>
        <taxon>Sedimentibacter</taxon>
    </lineage>
</organism>
<evidence type="ECO:0000256" key="4">
    <source>
        <dbReference type="ARBA" id="ARBA00022618"/>
    </source>
</evidence>
<keyword evidence="24" id="KW-1185">Reference proteome</keyword>
<sequence length="373" mass="41251">MEEAVHKAGKKTVDWVLVFIIVVLVLFGFLMVYSSSYPDGYYKFNGDPFYFLKKQVIAAVIGMTGMIFFANIPYKIYARFNKVILVACVGFALLTVIMGIASNGAQRWINIGGITFQPSEIIKIGGVLYMADYFDRNRKNMSSFTKGFIPSMVFIGVFCGLIAMQDDLSTAIILGGTLMVMFFCAGARLSHLFLLVGAAVAGVVVMIAMQPYRITRIIVFFDPFKYKQDQGWQIIQSLYALGTGGLFGMGIGKSRQKFFYLPEAYNDFIFSIIGEELGFIGCVFVMLAFVVFAWRGLRISMNTEDFFGSQTALGLTTLVLVQFMIHVAVATSSMPPTGRALPFISAGGSSLMFLLCSMGILLNISKYSNTYRS</sequence>
<dbReference type="EC" id="2.4.99.28" evidence="19"/>
<evidence type="ECO:0000256" key="21">
    <source>
        <dbReference type="ARBA" id="ARBA00049966"/>
    </source>
</evidence>
<dbReference type="PANTHER" id="PTHR30474:SF2">
    <property type="entry name" value="PEPTIDOGLYCAN GLYCOSYLTRANSFERASE FTSW-RELATED"/>
    <property type="match status" value="1"/>
</dbReference>
<evidence type="ECO:0000256" key="15">
    <source>
        <dbReference type="ARBA" id="ARBA00033270"/>
    </source>
</evidence>
<gene>
    <name evidence="23" type="ORF">LY60_03565</name>
</gene>
<evidence type="ECO:0000256" key="14">
    <source>
        <dbReference type="ARBA" id="ARBA00032370"/>
    </source>
</evidence>
<dbReference type="GO" id="GO:0051301">
    <property type="term" value="P:cell division"/>
    <property type="evidence" value="ECO:0007669"/>
    <property type="project" value="UniProtKB-KW"/>
</dbReference>
<keyword evidence="10 22" id="KW-1133">Transmembrane helix</keyword>
<comment type="similarity">
    <text evidence="16">Belongs to the SEDS family. FtsW subfamily.</text>
</comment>
<evidence type="ECO:0000256" key="9">
    <source>
        <dbReference type="ARBA" id="ARBA00022984"/>
    </source>
</evidence>
<evidence type="ECO:0000256" key="10">
    <source>
        <dbReference type="ARBA" id="ARBA00022989"/>
    </source>
</evidence>
<dbReference type="OrthoDB" id="9812661at2"/>
<dbReference type="GO" id="GO:0015648">
    <property type="term" value="F:lipid-linked peptidoglycan transporter activity"/>
    <property type="evidence" value="ECO:0007669"/>
    <property type="project" value="TreeGrafter"/>
</dbReference>
<keyword evidence="4 23" id="KW-0132">Cell division</keyword>
<evidence type="ECO:0000256" key="19">
    <source>
        <dbReference type="ARBA" id="ARBA00044770"/>
    </source>
</evidence>
<dbReference type="GO" id="GO:0005886">
    <property type="term" value="C:plasma membrane"/>
    <property type="evidence" value="ECO:0007669"/>
    <property type="project" value="UniProtKB-SubCell"/>
</dbReference>
<evidence type="ECO:0000256" key="17">
    <source>
        <dbReference type="ARBA" id="ARBA00041185"/>
    </source>
</evidence>
<feature type="transmembrane region" description="Helical" evidence="22">
    <location>
        <begin position="12"/>
        <end position="36"/>
    </location>
</feature>
<keyword evidence="8" id="KW-0133">Cell shape</keyword>
<dbReference type="GO" id="GO:0008955">
    <property type="term" value="F:peptidoglycan glycosyltransferase activity"/>
    <property type="evidence" value="ECO:0007669"/>
    <property type="project" value="UniProtKB-EC"/>
</dbReference>
<feature type="transmembrane region" description="Helical" evidence="22">
    <location>
        <begin position="56"/>
        <end position="74"/>
    </location>
</feature>
<evidence type="ECO:0000256" key="2">
    <source>
        <dbReference type="ARBA" id="ARBA00004752"/>
    </source>
</evidence>
<keyword evidence="12" id="KW-0131">Cell cycle</keyword>
<dbReference type="GO" id="GO:0008360">
    <property type="term" value="P:regulation of cell shape"/>
    <property type="evidence" value="ECO:0007669"/>
    <property type="project" value="UniProtKB-KW"/>
</dbReference>
<feature type="transmembrane region" description="Helical" evidence="22">
    <location>
        <begin position="143"/>
        <end position="163"/>
    </location>
</feature>
<keyword evidence="9" id="KW-0573">Peptidoglycan synthesis</keyword>
<feature type="transmembrane region" description="Helical" evidence="22">
    <location>
        <begin position="108"/>
        <end position="131"/>
    </location>
</feature>
<keyword evidence="3" id="KW-1003">Cell membrane</keyword>
<feature type="transmembrane region" description="Helical" evidence="22">
    <location>
        <begin position="306"/>
        <end position="329"/>
    </location>
</feature>
<dbReference type="EMBL" id="VLKH01000015">
    <property type="protein sequence ID" value="TWH76936.1"/>
    <property type="molecule type" value="Genomic_DNA"/>
</dbReference>
<evidence type="ECO:0000313" key="24">
    <source>
        <dbReference type="Proteomes" id="UP000315343"/>
    </source>
</evidence>
<keyword evidence="11 22" id="KW-0472">Membrane</keyword>
<keyword evidence="5" id="KW-0328">Glycosyltransferase</keyword>
<protein>
    <recommendedName>
        <fullName evidence="17">Probable peptidoglycan glycosyltransferase FtsW</fullName>
        <ecNumber evidence="19">2.4.99.28</ecNumber>
    </recommendedName>
    <alternativeName>
        <fullName evidence="18">Cell division protein FtsW</fullName>
    </alternativeName>
    <alternativeName>
        <fullName evidence="15">Cell wall polymerase</fullName>
    </alternativeName>
    <alternativeName>
        <fullName evidence="14">Peptidoglycan polymerase</fullName>
    </alternativeName>
</protein>
<keyword evidence="7 22" id="KW-0812">Transmembrane</keyword>
<comment type="function">
    <text evidence="21">Peptidoglycan polymerase that is essential for cell division.</text>
</comment>
<evidence type="ECO:0000256" key="13">
    <source>
        <dbReference type="ARBA" id="ARBA00023316"/>
    </source>
</evidence>
<dbReference type="NCBIfam" id="TIGR02614">
    <property type="entry name" value="ftsW"/>
    <property type="match status" value="1"/>
</dbReference>
<comment type="caution">
    <text evidence="23">The sequence shown here is derived from an EMBL/GenBank/DDBJ whole genome shotgun (WGS) entry which is preliminary data.</text>
</comment>
<dbReference type="RefSeq" id="WP_145086896.1">
    <property type="nucleotide sequence ID" value="NZ_JAYFNS010000028.1"/>
</dbReference>
<feature type="transmembrane region" description="Helical" evidence="22">
    <location>
        <begin position="83"/>
        <end position="102"/>
    </location>
</feature>
<keyword evidence="13" id="KW-0961">Cell wall biogenesis/degradation</keyword>
<comment type="catalytic activity">
    <reaction evidence="20">
        <text>[GlcNAc-(1-&gt;4)-Mur2Ac(oyl-L-Ala-gamma-D-Glu-L-Lys-D-Ala-D-Ala)](n)-di-trans,octa-cis-undecaprenyl diphosphate + beta-D-GlcNAc-(1-&gt;4)-Mur2Ac(oyl-L-Ala-gamma-D-Glu-L-Lys-D-Ala-D-Ala)-di-trans,octa-cis-undecaprenyl diphosphate = [GlcNAc-(1-&gt;4)-Mur2Ac(oyl-L-Ala-gamma-D-Glu-L-Lys-D-Ala-D-Ala)](n+1)-di-trans,octa-cis-undecaprenyl diphosphate + di-trans,octa-cis-undecaprenyl diphosphate + H(+)</text>
        <dbReference type="Rhea" id="RHEA:23708"/>
        <dbReference type="Rhea" id="RHEA-COMP:9602"/>
        <dbReference type="Rhea" id="RHEA-COMP:9603"/>
        <dbReference type="ChEBI" id="CHEBI:15378"/>
        <dbReference type="ChEBI" id="CHEBI:58405"/>
        <dbReference type="ChEBI" id="CHEBI:60033"/>
        <dbReference type="ChEBI" id="CHEBI:78435"/>
        <dbReference type="EC" id="2.4.99.28"/>
    </reaction>
</comment>
<feature type="transmembrane region" description="Helical" evidence="22">
    <location>
        <begin position="272"/>
        <end position="294"/>
    </location>
</feature>
<dbReference type="Pfam" id="PF01098">
    <property type="entry name" value="FTSW_RODA_SPOVE"/>
    <property type="match status" value="1"/>
</dbReference>
<dbReference type="GO" id="GO:0071555">
    <property type="term" value="P:cell wall organization"/>
    <property type="evidence" value="ECO:0007669"/>
    <property type="project" value="UniProtKB-KW"/>
</dbReference>
<dbReference type="GO" id="GO:0032153">
    <property type="term" value="C:cell division site"/>
    <property type="evidence" value="ECO:0007669"/>
    <property type="project" value="TreeGrafter"/>
</dbReference>
<dbReference type="GO" id="GO:0009252">
    <property type="term" value="P:peptidoglycan biosynthetic process"/>
    <property type="evidence" value="ECO:0007669"/>
    <property type="project" value="UniProtKB-KW"/>
</dbReference>
<name>A0A562J174_9FIRM</name>
<feature type="transmembrane region" description="Helical" evidence="22">
    <location>
        <begin position="169"/>
        <end position="185"/>
    </location>
</feature>
<dbReference type="InterPro" id="IPR001182">
    <property type="entry name" value="FtsW/RodA"/>
</dbReference>
<evidence type="ECO:0000256" key="5">
    <source>
        <dbReference type="ARBA" id="ARBA00022676"/>
    </source>
</evidence>
<keyword evidence="6" id="KW-0808">Transferase</keyword>
<feature type="transmembrane region" description="Helical" evidence="22">
    <location>
        <begin position="192"/>
        <end position="212"/>
    </location>
</feature>
<proteinExistence type="inferred from homology"/>
<feature type="transmembrane region" description="Helical" evidence="22">
    <location>
        <begin position="341"/>
        <end position="364"/>
    </location>
</feature>